<accession>A0ABM9QLL2</accession>
<protein>
    <submittedName>
        <fullName evidence="1">Uncharacterized protein</fullName>
    </submittedName>
</protein>
<organism evidence="1 2">
    <name type="scientific">Vibrio crassostreae</name>
    <dbReference type="NCBI Taxonomy" id="246167"/>
    <lineage>
        <taxon>Bacteria</taxon>
        <taxon>Pseudomonadati</taxon>
        <taxon>Pseudomonadota</taxon>
        <taxon>Gammaproteobacteria</taxon>
        <taxon>Vibrionales</taxon>
        <taxon>Vibrionaceae</taxon>
        <taxon>Vibrio</taxon>
    </lineage>
</organism>
<keyword evidence="2" id="KW-1185">Reference proteome</keyword>
<gene>
    <name evidence="1" type="ORF">VCR4J5_1240013</name>
</gene>
<comment type="caution">
    <text evidence="1">The sequence shown here is derived from an EMBL/GenBank/DDBJ whole genome shotgun (WGS) entry which is preliminary data.</text>
</comment>
<dbReference type="Proteomes" id="UP000049077">
    <property type="component" value="Unassembled WGS sequence"/>
</dbReference>
<name>A0ABM9QLL2_9VIBR</name>
<dbReference type="EMBL" id="CCJX01000029">
    <property type="protein sequence ID" value="CDS96099.1"/>
    <property type="molecule type" value="Genomic_DNA"/>
</dbReference>
<proteinExistence type="predicted"/>
<evidence type="ECO:0000313" key="2">
    <source>
        <dbReference type="Proteomes" id="UP000049077"/>
    </source>
</evidence>
<evidence type="ECO:0000313" key="1">
    <source>
        <dbReference type="EMBL" id="CDS96099.1"/>
    </source>
</evidence>
<reference evidence="1 2" key="1">
    <citation type="submission" date="2014-06" db="EMBL/GenBank/DDBJ databases">
        <authorList>
            <person name="Le Roux F."/>
        </authorList>
    </citation>
    <scope>NUCLEOTIDE SEQUENCE [LARGE SCALE GENOMIC DNA]</scope>
    <source>
        <strain evidence="1 2">J5-4</strain>
    </source>
</reference>
<sequence length="39" mass="4612">MYWTRPEGASVAFLLRFLLRIKEVIKALVKIKHRLLEGD</sequence>